<evidence type="ECO:0000259" key="4">
    <source>
        <dbReference type="Pfam" id="PF01775"/>
    </source>
</evidence>
<dbReference type="InParanoid" id="L0ADI1"/>
<sequence length="88" mass="10566">MSNEIKVYLVKGKMMLSHDKFPIWNKFEIYVRAMKKEHAIERIYSELGSRHKLKREHIKIESIDEVPLDQVSDSYILKLLETNKMVKF</sequence>
<dbReference type="FunCoup" id="L0ADI1">
    <property type="interactions" value="62"/>
</dbReference>
<dbReference type="STRING" id="1056495.Calag_1480"/>
<keyword evidence="1 3" id="KW-0689">Ribosomal protein</keyword>
<organism evidence="5 6">
    <name type="scientific">Caldisphaera lagunensis (strain DSM 15908 / JCM 11604 / ANMR 0165 / IC-154)</name>
    <dbReference type="NCBI Taxonomy" id="1056495"/>
    <lineage>
        <taxon>Archaea</taxon>
        <taxon>Thermoproteota</taxon>
        <taxon>Thermoprotei</taxon>
        <taxon>Acidilobales</taxon>
        <taxon>Caldisphaeraceae</taxon>
        <taxon>Caldisphaera</taxon>
    </lineage>
</organism>
<dbReference type="GO" id="GO:0003735">
    <property type="term" value="F:structural constituent of ribosome"/>
    <property type="evidence" value="ECO:0007669"/>
    <property type="project" value="InterPro"/>
</dbReference>
<dbReference type="AlphaFoldDB" id="L0ADI1"/>
<keyword evidence="3" id="KW-0694">RNA-binding</keyword>
<evidence type="ECO:0000313" key="5">
    <source>
        <dbReference type="EMBL" id="AFZ71182.1"/>
    </source>
</evidence>
<gene>
    <name evidence="3" type="primary">rpl18a</name>
    <name evidence="3" type="synonym">rpl20e</name>
    <name evidence="3" type="synonym">rplX</name>
    <name evidence="5" type="ordered locus">Calag_1480</name>
</gene>
<evidence type="ECO:0000256" key="1">
    <source>
        <dbReference type="ARBA" id="ARBA00022980"/>
    </source>
</evidence>
<protein>
    <recommendedName>
        <fullName evidence="3">Large ribosomal subunit protein eL20</fullName>
    </recommendedName>
</protein>
<comment type="subunit">
    <text evidence="3">Part of the 50S ribosomal subunit. Binds 23S rRNA.</text>
</comment>
<dbReference type="InterPro" id="IPR028877">
    <property type="entry name" value="Ribosomal_eL20"/>
</dbReference>
<dbReference type="NCBIfam" id="NF001981">
    <property type="entry name" value="PRK00773.1-1"/>
    <property type="match status" value="1"/>
</dbReference>
<dbReference type="Gene3D" id="3.10.20.10">
    <property type="match status" value="1"/>
</dbReference>
<dbReference type="KEGG" id="clg:Calag_1480"/>
<accession>L0ADI1</accession>
<name>L0ADI1_CALLD</name>
<reference evidence="6" key="1">
    <citation type="submission" date="2012-03" db="EMBL/GenBank/DDBJ databases">
        <title>Complete genome of Caldisphaera lagunensis DSM 15908.</title>
        <authorList>
            <person name="Lucas S."/>
            <person name="Copeland A."/>
            <person name="Lapidus A."/>
            <person name="Glavina del Rio T."/>
            <person name="Dalin E."/>
            <person name="Tice H."/>
            <person name="Bruce D."/>
            <person name="Goodwin L."/>
            <person name="Pitluck S."/>
            <person name="Peters L."/>
            <person name="Mikhailova N."/>
            <person name="Teshima H."/>
            <person name="Kyrpides N."/>
            <person name="Mavromatis K."/>
            <person name="Ivanova N."/>
            <person name="Brettin T."/>
            <person name="Detter J.C."/>
            <person name="Han C."/>
            <person name="Larimer F."/>
            <person name="Land M."/>
            <person name="Hauser L."/>
            <person name="Markowitz V."/>
            <person name="Cheng J.-F."/>
            <person name="Hugenholtz P."/>
            <person name="Woyke T."/>
            <person name="Wu D."/>
            <person name="Spring S."/>
            <person name="Schroeder M."/>
            <person name="Brambilla E."/>
            <person name="Klenk H.-P."/>
            <person name="Eisen J.A."/>
        </authorList>
    </citation>
    <scope>NUCLEOTIDE SEQUENCE [LARGE SCALE GENOMIC DNA]</scope>
    <source>
        <strain evidence="6">DSM 15908 / JCM 11604 / IC-154</strain>
    </source>
</reference>
<evidence type="ECO:0000256" key="2">
    <source>
        <dbReference type="ARBA" id="ARBA00023274"/>
    </source>
</evidence>
<dbReference type="HOGENOM" id="CLU_177460_0_0_2"/>
<dbReference type="Pfam" id="PF01775">
    <property type="entry name" value="Ribosomal_L18A"/>
    <property type="match status" value="1"/>
</dbReference>
<dbReference type="EMBL" id="CP003378">
    <property type="protein sequence ID" value="AFZ71182.1"/>
    <property type="molecule type" value="Genomic_DNA"/>
</dbReference>
<keyword evidence="6" id="KW-1185">Reference proteome</keyword>
<evidence type="ECO:0000256" key="3">
    <source>
        <dbReference type="HAMAP-Rule" id="MF_00273"/>
    </source>
</evidence>
<feature type="domain" description="Large ribosomal subunit protein eL20" evidence="4">
    <location>
        <begin position="5"/>
        <end position="63"/>
    </location>
</feature>
<proteinExistence type="inferred from homology"/>
<dbReference type="GO" id="GO:0006412">
    <property type="term" value="P:translation"/>
    <property type="evidence" value="ECO:0007669"/>
    <property type="project" value="UniProtKB-UniRule"/>
</dbReference>
<dbReference type="eggNOG" id="arCOG04175">
    <property type="taxonomic scope" value="Archaea"/>
</dbReference>
<keyword evidence="2 3" id="KW-0687">Ribonucleoprotein</keyword>
<dbReference type="SUPFAM" id="SSF160374">
    <property type="entry name" value="RplX-like"/>
    <property type="match status" value="1"/>
</dbReference>
<dbReference type="HAMAP" id="MF_00273">
    <property type="entry name" value="Ribosomal_eL20"/>
    <property type="match status" value="1"/>
</dbReference>
<dbReference type="GO" id="GO:0005840">
    <property type="term" value="C:ribosome"/>
    <property type="evidence" value="ECO:0007669"/>
    <property type="project" value="UniProtKB-KW"/>
</dbReference>
<evidence type="ECO:0000313" key="6">
    <source>
        <dbReference type="Proteomes" id="UP000010469"/>
    </source>
</evidence>
<comment type="similarity">
    <text evidence="3">Belongs to the eukaryotic ribosomal protein eL20 family.</text>
</comment>
<dbReference type="Proteomes" id="UP000010469">
    <property type="component" value="Chromosome"/>
</dbReference>
<dbReference type="GO" id="GO:1990904">
    <property type="term" value="C:ribonucleoprotein complex"/>
    <property type="evidence" value="ECO:0007669"/>
    <property type="project" value="UniProtKB-KW"/>
</dbReference>
<keyword evidence="3" id="KW-0699">rRNA-binding</keyword>
<dbReference type="GO" id="GO:0070180">
    <property type="term" value="F:large ribosomal subunit rRNA binding"/>
    <property type="evidence" value="ECO:0007669"/>
    <property type="project" value="UniProtKB-UniRule"/>
</dbReference>
<dbReference type="InterPro" id="IPR023573">
    <property type="entry name" value="Ribosomal_eL20_dom"/>
</dbReference>
<dbReference type="OrthoDB" id="191241at2157"/>